<comment type="caution">
    <text evidence="1">The sequence shown here is derived from an EMBL/GenBank/DDBJ whole genome shotgun (WGS) entry which is preliminary data.</text>
</comment>
<keyword evidence="2" id="KW-1185">Reference proteome</keyword>
<evidence type="ECO:0000313" key="1">
    <source>
        <dbReference type="EMBL" id="MFC3762006.1"/>
    </source>
</evidence>
<reference evidence="2" key="1">
    <citation type="journal article" date="2019" name="Int. J. Syst. Evol. Microbiol.">
        <title>The Global Catalogue of Microorganisms (GCM) 10K type strain sequencing project: providing services to taxonomists for standard genome sequencing and annotation.</title>
        <authorList>
            <consortium name="The Broad Institute Genomics Platform"/>
            <consortium name="The Broad Institute Genome Sequencing Center for Infectious Disease"/>
            <person name="Wu L."/>
            <person name="Ma J."/>
        </authorList>
    </citation>
    <scope>NUCLEOTIDE SEQUENCE [LARGE SCALE GENOMIC DNA]</scope>
    <source>
        <strain evidence="2">CGMCC 4.7241</strain>
    </source>
</reference>
<name>A0ABV7YBI1_9ACTN</name>
<protein>
    <submittedName>
        <fullName evidence="1">Uncharacterized protein</fullName>
    </submittedName>
</protein>
<evidence type="ECO:0000313" key="2">
    <source>
        <dbReference type="Proteomes" id="UP001595699"/>
    </source>
</evidence>
<accession>A0ABV7YBI1</accession>
<dbReference type="RefSeq" id="WP_205120554.1">
    <property type="nucleotide sequence ID" value="NZ_JAFBCM010000001.1"/>
</dbReference>
<dbReference type="EMBL" id="JBHRZH010000012">
    <property type="protein sequence ID" value="MFC3762006.1"/>
    <property type="molecule type" value="Genomic_DNA"/>
</dbReference>
<sequence length="103" mass="11611">MNSRTPMKVTFSDGREETVQLTAKLEVEIERKFELSLEECTRREHTYYGVWLALGAAKKERGRSFEDFLDMVDSVELAEDRPVLEVVTPDPTQPPATSGSSSS</sequence>
<proteinExistence type="predicted"/>
<organism evidence="1 2">
    <name type="scientific">Tenggerimyces flavus</name>
    <dbReference type="NCBI Taxonomy" id="1708749"/>
    <lineage>
        <taxon>Bacteria</taxon>
        <taxon>Bacillati</taxon>
        <taxon>Actinomycetota</taxon>
        <taxon>Actinomycetes</taxon>
        <taxon>Propionibacteriales</taxon>
        <taxon>Nocardioidaceae</taxon>
        <taxon>Tenggerimyces</taxon>
    </lineage>
</organism>
<gene>
    <name evidence="1" type="ORF">ACFOUW_14280</name>
</gene>
<dbReference type="Proteomes" id="UP001595699">
    <property type="component" value="Unassembled WGS sequence"/>
</dbReference>